<dbReference type="PROSITE" id="PS50262">
    <property type="entry name" value="G_PROTEIN_RECEP_F1_2"/>
    <property type="match status" value="2"/>
</dbReference>
<keyword evidence="3" id="KW-1003">Cell membrane</keyword>
<keyword evidence="17" id="KW-1185">Reference proteome</keyword>
<comment type="subcellular location">
    <subcellularLocation>
        <location evidence="2">Cell membrane</location>
        <topology evidence="2">Multi-pass membrane protein</topology>
    </subcellularLocation>
</comment>
<dbReference type="OrthoDB" id="9661511at2759"/>
<feature type="transmembrane region" description="Helical" evidence="14">
    <location>
        <begin position="54"/>
        <end position="79"/>
    </location>
</feature>
<feature type="domain" description="G-protein coupled receptors family 1 profile" evidence="15">
    <location>
        <begin position="435"/>
        <end position="684"/>
    </location>
</feature>
<feature type="region of interest" description="Disordered" evidence="13">
    <location>
        <begin position="1"/>
        <end position="32"/>
    </location>
</feature>
<evidence type="ECO:0000256" key="9">
    <source>
        <dbReference type="ARBA" id="ARBA00023136"/>
    </source>
</evidence>
<evidence type="ECO:0000259" key="15">
    <source>
        <dbReference type="PROSITE" id="PS50262"/>
    </source>
</evidence>
<dbReference type="Gene3D" id="1.20.1070.10">
    <property type="entry name" value="Rhodopsin 7-helix transmembrane proteins"/>
    <property type="match status" value="2"/>
</dbReference>
<keyword evidence="5 12" id="KW-0812">Transmembrane</keyword>
<evidence type="ECO:0000256" key="7">
    <source>
        <dbReference type="ARBA" id="ARBA00022989"/>
    </source>
</evidence>
<name>A0A8J6DL33_GALPY</name>
<dbReference type="AlphaFoldDB" id="A0A8J6DL33"/>
<feature type="transmembrane region" description="Helical" evidence="14">
    <location>
        <begin position="535"/>
        <end position="562"/>
    </location>
</feature>
<dbReference type="GO" id="GO:0004930">
    <property type="term" value="F:G protein-coupled receptor activity"/>
    <property type="evidence" value="ECO:0007669"/>
    <property type="project" value="UniProtKB-KW"/>
</dbReference>
<dbReference type="InterPro" id="IPR017452">
    <property type="entry name" value="GPCR_Rhodpsn_7TM"/>
</dbReference>
<keyword evidence="6" id="KW-0552">Olfaction</keyword>
<evidence type="ECO:0000256" key="4">
    <source>
        <dbReference type="ARBA" id="ARBA00022606"/>
    </source>
</evidence>
<dbReference type="PRINTS" id="PR00245">
    <property type="entry name" value="OLFACTORYR"/>
</dbReference>
<accession>A0A8J6DL33</accession>
<organism evidence="16 17">
    <name type="scientific">Galemys pyrenaicus</name>
    <name type="common">Iberian desman</name>
    <name type="synonym">Pyrenean desman</name>
    <dbReference type="NCBI Taxonomy" id="202257"/>
    <lineage>
        <taxon>Eukaryota</taxon>
        <taxon>Metazoa</taxon>
        <taxon>Chordata</taxon>
        <taxon>Craniata</taxon>
        <taxon>Vertebrata</taxon>
        <taxon>Euteleostomi</taxon>
        <taxon>Mammalia</taxon>
        <taxon>Eutheria</taxon>
        <taxon>Laurasiatheria</taxon>
        <taxon>Eulipotyphla</taxon>
        <taxon>Talpidae</taxon>
        <taxon>Galemys</taxon>
    </lineage>
</organism>
<evidence type="ECO:0000256" key="5">
    <source>
        <dbReference type="ARBA" id="ARBA00022692"/>
    </source>
</evidence>
<evidence type="ECO:0000256" key="13">
    <source>
        <dbReference type="SAM" id="MobiDB-lite"/>
    </source>
</evidence>
<dbReference type="GO" id="GO:0005886">
    <property type="term" value="C:plasma membrane"/>
    <property type="evidence" value="ECO:0007669"/>
    <property type="project" value="UniProtKB-SubCell"/>
</dbReference>
<keyword evidence="10 12" id="KW-0675">Receptor</keyword>
<evidence type="ECO:0000313" key="16">
    <source>
        <dbReference type="EMBL" id="KAG8510173.1"/>
    </source>
</evidence>
<keyword evidence="7 14" id="KW-1133">Transmembrane helix</keyword>
<dbReference type="InterPro" id="IPR000276">
    <property type="entry name" value="GPCR_Rhodpsn"/>
</dbReference>
<keyword evidence="8 12" id="KW-0297">G-protein coupled receptor</keyword>
<dbReference type="EMBL" id="JAGFMF010011892">
    <property type="protein sequence ID" value="KAG8510173.1"/>
    <property type="molecule type" value="Genomic_DNA"/>
</dbReference>
<reference evidence="16" key="1">
    <citation type="journal article" date="2021" name="Evol. Appl.">
        <title>The genome of the Pyrenean desman and the effects of bottlenecks and inbreeding on the genomic landscape of an endangered species.</title>
        <authorList>
            <person name="Escoda L."/>
            <person name="Castresana J."/>
        </authorList>
    </citation>
    <scope>NUCLEOTIDE SEQUENCE</scope>
    <source>
        <strain evidence="16">IBE-C5619</strain>
    </source>
</reference>
<comment type="function">
    <text evidence="1">Putative odorant or sperm cell receptor.</text>
</comment>
<dbReference type="Pfam" id="PF13853">
    <property type="entry name" value="7tm_4"/>
    <property type="match status" value="2"/>
</dbReference>
<comment type="caution">
    <text evidence="16">The sequence shown here is derived from an EMBL/GenBank/DDBJ whole genome shotgun (WGS) entry which is preliminary data.</text>
</comment>
<gene>
    <name evidence="16" type="ORF">J0S82_006412</name>
</gene>
<keyword evidence="9 14" id="KW-0472">Membrane</keyword>
<dbReference type="PANTHER" id="PTHR26453">
    <property type="entry name" value="OLFACTORY RECEPTOR"/>
    <property type="match status" value="1"/>
</dbReference>
<dbReference type="FunFam" id="1.20.1070.10:FF:000001">
    <property type="entry name" value="Olfactory receptor"/>
    <property type="match status" value="1"/>
</dbReference>
<feature type="domain" description="G-protein coupled receptors family 1 profile" evidence="15">
    <location>
        <begin position="69"/>
        <end position="289"/>
    </location>
</feature>
<feature type="transmembrane region" description="Helical" evidence="14">
    <location>
        <begin position="420"/>
        <end position="443"/>
    </location>
</feature>
<dbReference type="PROSITE" id="PS00237">
    <property type="entry name" value="G_PROTEIN_RECEP_F1_1"/>
    <property type="match status" value="1"/>
</dbReference>
<evidence type="ECO:0000256" key="11">
    <source>
        <dbReference type="ARBA" id="ARBA00023224"/>
    </source>
</evidence>
<feature type="transmembrane region" description="Helical" evidence="14">
    <location>
        <begin position="127"/>
        <end position="148"/>
    </location>
</feature>
<evidence type="ECO:0000256" key="3">
    <source>
        <dbReference type="ARBA" id="ARBA00022475"/>
    </source>
</evidence>
<keyword evidence="4" id="KW-0716">Sensory transduction</keyword>
<feature type="transmembrane region" description="Helical" evidence="14">
    <location>
        <begin position="231"/>
        <end position="254"/>
    </location>
</feature>
<feature type="transmembrane region" description="Helical" evidence="14">
    <location>
        <begin position="667"/>
        <end position="686"/>
    </location>
</feature>
<feature type="transmembrane region" description="Helical" evidence="14">
    <location>
        <begin position="455"/>
        <end position="481"/>
    </location>
</feature>
<evidence type="ECO:0000256" key="8">
    <source>
        <dbReference type="ARBA" id="ARBA00023040"/>
    </source>
</evidence>
<dbReference type="PRINTS" id="PR00237">
    <property type="entry name" value="GPCRRHODOPSN"/>
</dbReference>
<dbReference type="FunFam" id="1.20.1070.10:FF:000008">
    <property type="entry name" value="Olfactory receptor"/>
    <property type="match status" value="1"/>
</dbReference>
<feature type="transmembrane region" description="Helical" evidence="14">
    <location>
        <begin position="493"/>
        <end position="514"/>
    </location>
</feature>
<dbReference type="GO" id="GO:0004984">
    <property type="term" value="F:olfactory receptor activity"/>
    <property type="evidence" value="ECO:0007669"/>
    <property type="project" value="InterPro"/>
</dbReference>
<evidence type="ECO:0000256" key="14">
    <source>
        <dbReference type="SAM" id="Phobius"/>
    </source>
</evidence>
<feature type="compositionally biased region" description="Low complexity" evidence="13">
    <location>
        <begin position="323"/>
        <end position="344"/>
    </location>
</feature>
<feature type="transmembrane region" description="Helical" evidence="14">
    <location>
        <begin position="169"/>
        <end position="192"/>
    </location>
</feature>
<dbReference type="CDD" id="cd15224">
    <property type="entry name" value="7tmA_OR6B-like"/>
    <property type="match status" value="1"/>
</dbReference>
<evidence type="ECO:0000256" key="10">
    <source>
        <dbReference type="ARBA" id="ARBA00023170"/>
    </source>
</evidence>
<feature type="transmembrane region" description="Helical" evidence="14">
    <location>
        <begin position="266"/>
        <end position="289"/>
    </location>
</feature>
<comment type="similarity">
    <text evidence="12">Belongs to the G-protein coupled receptor 1 family.</text>
</comment>
<dbReference type="Proteomes" id="UP000700334">
    <property type="component" value="Unassembled WGS sequence"/>
</dbReference>
<feature type="transmembrane region" description="Helical" evidence="14">
    <location>
        <begin position="636"/>
        <end position="655"/>
    </location>
</feature>
<evidence type="ECO:0000256" key="1">
    <source>
        <dbReference type="ARBA" id="ARBA00003929"/>
    </source>
</evidence>
<proteinExistence type="inferred from homology"/>
<sequence length="702" mass="75701">MTGARSAAPLGSGAGPGRAAAHAGSRRMEPARNETRTSDFVLLGLWAPPALRPWLWAALLAAYLSTVLGNGSLLALIMLDRRLHRPMYRLLGHLALLDAAYVSTTLPQALAHMAAPPAVLSPARCGAQLYVGLSLGSCEALLLAAMALDRGLAVCRPLRYAELMPPGRCAALAAAAWALGFLLSVPNAAAALRLRFCPGRPPVDHFFCELPAVLRTACADTRANQALVYGLGVPILLLPLACILASYACVLAAVARLPSPQSRLRALSACGSHLAVVGLFYGTVSAMYLRPRGAGARPARRHKLVAVLYLVPAQPRRARRRAPGAGPAAGGPAALREGGARPRATPSPRQGQPTRTEHRGRRAEDRAETVAWLRVGQTQRLARRSVLCPQMDGALEAANGTRVQEFILLGLSTRGGVRQVLFVVFLSLYLLTLLENTLIVHLIRSHSELRKPMYFFLGNLSCLEMCYVSVTMPTLLAGLWAGPYHVPFTACMTQLFFFISLICTECTLLASMAYDRYVAICRPLHYPLLMRPRVCLALALASWLGALLVSVAKTACIASLSYCGPNVLNHFFCDVSPLLGLSCTHVALTELVDFISAIVILWGSLLVAMASYAAIGRAVLRMPSAAARHKAFSTCASHLVVVGIFYSATIFIYARPSRIEAMDLNKILSVIYTVVTPMFNPVIYCLRNKEVQAAFRKTLHWS</sequence>
<feature type="region of interest" description="Disordered" evidence="13">
    <location>
        <begin position="318"/>
        <end position="365"/>
    </location>
</feature>
<evidence type="ECO:0000256" key="12">
    <source>
        <dbReference type="RuleBase" id="RU000688"/>
    </source>
</evidence>
<dbReference type="SUPFAM" id="SSF81321">
    <property type="entry name" value="Family A G protein-coupled receptor-like"/>
    <property type="match status" value="2"/>
</dbReference>
<feature type="transmembrane region" description="Helical" evidence="14">
    <location>
        <begin position="594"/>
        <end position="615"/>
    </location>
</feature>
<keyword evidence="11 12" id="KW-0807">Transducer</keyword>
<evidence type="ECO:0000313" key="17">
    <source>
        <dbReference type="Proteomes" id="UP000700334"/>
    </source>
</evidence>
<evidence type="ECO:0000256" key="6">
    <source>
        <dbReference type="ARBA" id="ARBA00022725"/>
    </source>
</evidence>
<feature type="compositionally biased region" description="Low complexity" evidence="13">
    <location>
        <begin position="1"/>
        <end position="23"/>
    </location>
</feature>
<evidence type="ECO:0000256" key="2">
    <source>
        <dbReference type="ARBA" id="ARBA00004651"/>
    </source>
</evidence>
<protein>
    <submittedName>
        <fullName evidence="16">Olfactory receptor 5</fullName>
    </submittedName>
</protein>
<dbReference type="InterPro" id="IPR000725">
    <property type="entry name" value="Olfact_rcpt"/>
</dbReference>
<feature type="transmembrane region" description="Helical" evidence="14">
    <location>
        <begin position="91"/>
        <end position="115"/>
    </location>
</feature>